<dbReference type="SUPFAM" id="SSF51735">
    <property type="entry name" value="NAD(P)-binding Rossmann-fold domains"/>
    <property type="match status" value="1"/>
</dbReference>
<dbReference type="Gene3D" id="3.40.50.720">
    <property type="entry name" value="NAD(P)-binding Rossmann-like Domain"/>
    <property type="match status" value="1"/>
</dbReference>
<dbReference type="InterPro" id="IPR052178">
    <property type="entry name" value="Sec_Metab_Biosynth_SDR"/>
</dbReference>
<evidence type="ECO:0000256" key="1">
    <source>
        <dbReference type="ARBA" id="ARBA00006484"/>
    </source>
</evidence>
<organism evidence="5 6">
    <name type="scientific">Daldinia eschscholtzii</name>
    <dbReference type="NCBI Taxonomy" id="292717"/>
    <lineage>
        <taxon>Eukaryota</taxon>
        <taxon>Fungi</taxon>
        <taxon>Dikarya</taxon>
        <taxon>Ascomycota</taxon>
        <taxon>Pezizomycotina</taxon>
        <taxon>Sordariomycetes</taxon>
        <taxon>Xylariomycetidae</taxon>
        <taxon>Xylariales</taxon>
        <taxon>Hypoxylaceae</taxon>
        <taxon>Daldinia</taxon>
    </lineage>
</organism>
<dbReference type="PANTHER" id="PTHR43618">
    <property type="entry name" value="7-ALPHA-HYDROXYSTEROID DEHYDROGENASE"/>
    <property type="match status" value="1"/>
</dbReference>
<keyword evidence="6" id="KW-1185">Reference proteome</keyword>
<accession>A0AAX6MLU8</accession>
<dbReference type="CDD" id="cd05233">
    <property type="entry name" value="SDR_c"/>
    <property type="match status" value="1"/>
</dbReference>
<dbReference type="PRINTS" id="PR00081">
    <property type="entry name" value="GDHRDH"/>
</dbReference>
<dbReference type="InterPro" id="IPR002347">
    <property type="entry name" value="SDR_fam"/>
</dbReference>
<protein>
    <submittedName>
        <fullName evidence="5">Uncharacterized protein</fullName>
    </submittedName>
</protein>
<keyword evidence="3" id="KW-0560">Oxidoreductase</keyword>
<gene>
    <name evidence="5" type="ORF">Daesc_005923</name>
</gene>
<dbReference type="GO" id="GO:0016491">
    <property type="term" value="F:oxidoreductase activity"/>
    <property type="evidence" value="ECO:0007669"/>
    <property type="project" value="UniProtKB-KW"/>
</dbReference>
<evidence type="ECO:0000256" key="2">
    <source>
        <dbReference type="ARBA" id="ARBA00022857"/>
    </source>
</evidence>
<dbReference type="InterPro" id="IPR036291">
    <property type="entry name" value="NAD(P)-bd_dom_sf"/>
</dbReference>
<dbReference type="PRINTS" id="PR00080">
    <property type="entry name" value="SDRFAMILY"/>
</dbReference>
<dbReference type="EMBL" id="JBANMG010000005">
    <property type="protein sequence ID" value="KAK6953618.1"/>
    <property type="molecule type" value="Genomic_DNA"/>
</dbReference>
<evidence type="ECO:0000256" key="3">
    <source>
        <dbReference type="ARBA" id="ARBA00023002"/>
    </source>
</evidence>
<evidence type="ECO:0000256" key="4">
    <source>
        <dbReference type="RuleBase" id="RU000363"/>
    </source>
</evidence>
<dbReference type="PANTHER" id="PTHR43618:SF4">
    <property type="entry name" value="SHORT CHAIN DEHYDROGENASE_REDUCTASE FAMILY (AFU_ORTHOLOGUE AFUA_7G04540)"/>
    <property type="match status" value="1"/>
</dbReference>
<sequence length="305" mass="31940">MTSSHPLAATSLFSLKGWVAVVTGGGTGMGLMIAKTLAANGAKVYITGRRAEVLETSARVHGSPEVLGPQGGSIVPIAMDISSKDSVQGVVAEITQKDGFVNLLVNNAGVWMGRVAAKPEDGLEAYSEAMLTESKDDNWQKSFDVNCTSHYFVTAAFLPLLGKAASEPTGKIGSVLNNCSVGGLLRTSHNGQFSYNASKAALIHLTRQMALEFSHDNIYIRVNGIATGYFPSEMATGASDDGNESAAANERFAVFMKSVGAGNVKRMGTPQELASAILTIATNDYIWGTISVIDGGMTLVLPGVM</sequence>
<dbReference type="Proteomes" id="UP001369815">
    <property type="component" value="Unassembled WGS sequence"/>
</dbReference>
<evidence type="ECO:0000313" key="6">
    <source>
        <dbReference type="Proteomes" id="UP001369815"/>
    </source>
</evidence>
<name>A0AAX6MLU8_9PEZI</name>
<keyword evidence="2" id="KW-0521">NADP</keyword>
<dbReference type="AlphaFoldDB" id="A0AAX6MLU8"/>
<proteinExistence type="inferred from homology"/>
<comment type="caution">
    <text evidence="5">The sequence shown here is derived from an EMBL/GenBank/DDBJ whole genome shotgun (WGS) entry which is preliminary data.</text>
</comment>
<evidence type="ECO:0000313" key="5">
    <source>
        <dbReference type="EMBL" id="KAK6953618.1"/>
    </source>
</evidence>
<comment type="similarity">
    <text evidence="1 4">Belongs to the short-chain dehydrogenases/reductases (SDR) family.</text>
</comment>
<dbReference type="Pfam" id="PF00106">
    <property type="entry name" value="adh_short"/>
    <property type="match status" value="1"/>
</dbReference>
<reference evidence="5 6" key="1">
    <citation type="journal article" date="2024" name="Front Chem Biol">
        <title>Unveiling the potential of Daldinia eschscholtzii MFLUCC 19-0629 through bioactivity and bioinformatics studies for enhanced sustainable agriculture production.</title>
        <authorList>
            <person name="Brooks S."/>
            <person name="Weaver J.A."/>
            <person name="Klomchit A."/>
            <person name="Alharthi S.A."/>
            <person name="Onlamun T."/>
            <person name="Nurani R."/>
            <person name="Vong T.K."/>
            <person name="Alberti F."/>
            <person name="Greco C."/>
        </authorList>
    </citation>
    <scope>NUCLEOTIDE SEQUENCE [LARGE SCALE GENOMIC DNA]</scope>
    <source>
        <strain evidence="5">MFLUCC 19-0629</strain>
    </source>
</reference>